<feature type="domain" description="GtrA/DPMS transmembrane" evidence="8">
    <location>
        <begin position="11"/>
        <end position="126"/>
    </location>
</feature>
<dbReference type="InterPro" id="IPR007267">
    <property type="entry name" value="GtrA_DPMS_TM"/>
</dbReference>
<gene>
    <name evidence="9" type="ORF">NNX28_06075</name>
</gene>
<evidence type="ECO:0000256" key="4">
    <source>
        <dbReference type="ARBA" id="ARBA00022989"/>
    </source>
</evidence>
<feature type="transmembrane region" description="Helical" evidence="7">
    <location>
        <begin position="9"/>
        <end position="33"/>
    </location>
</feature>
<evidence type="ECO:0000256" key="2">
    <source>
        <dbReference type="ARBA" id="ARBA00009399"/>
    </source>
</evidence>
<evidence type="ECO:0000313" key="9">
    <source>
        <dbReference type="EMBL" id="MCQ1949497.1"/>
    </source>
</evidence>
<keyword evidence="3 7" id="KW-0812">Transmembrane</keyword>
<evidence type="ECO:0000313" key="10">
    <source>
        <dbReference type="Proteomes" id="UP001206924"/>
    </source>
</evidence>
<comment type="subcellular location">
    <subcellularLocation>
        <location evidence="1">Membrane</location>
        <topology evidence="1">Multi-pass membrane protein</topology>
    </subcellularLocation>
</comment>
<dbReference type="PANTHER" id="PTHR38459:SF1">
    <property type="entry name" value="PROPHAGE BACTOPRENOL-LINKED GLUCOSE TRANSLOCASE HOMOLOG"/>
    <property type="match status" value="1"/>
</dbReference>
<accession>A0ABT1NQX9</accession>
<dbReference type="InterPro" id="IPR051401">
    <property type="entry name" value="GtrA_CellWall_Glycosyl"/>
</dbReference>
<comment type="caution">
    <text evidence="9">The sequence shown here is derived from an EMBL/GenBank/DDBJ whole genome shotgun (WGS) entry which is preliminary data.</text>
</comment>
<protein>
    <submittedName>
        <fullName evidence="9">GtrA family protein</fullName>
    </submittedName>
</protein>
<evidence type="ECO:0000256" key="7">
    <source>
        <dbReference type="SAM" id="Phobius"/>
    </source>
</evidence>
<name>A0ABT1NQX9_9MICC</name>
<feature type="region of interest" description="Disordered" evidence="6">
    <location>
        <begin position="129"/>
        <end position="148"/>
    </location>
</feature>
<keyword evidence="5 7" id="KW-0472">Membrane</keyword>
<comment type="similarity">
    <text evidence="2">Belongs to the GtrA family.</text>
</comment>
<feature type="transmembrane region" description="Helical" evidence="7">
    <location>
        <begin position="79"/>
        <end position="97"/>
    </location>
</feature>
<dbReference type="Pfam" id="PF04138">
    <property type="entry name" value="GtrA_DPMS_TM"/>
    <property type="match status" value="1"/>
</dbReference>
<evidence type="ECO:0000256" key="3">
    <source>
        <dbReference type="ARBA" id="ARBA00022692"/>
    </source>
</evidence>
<proteinExistence type="inferred from homology"/>
<feature type="transmembrane region" description="Helical" evidence="7">
    <location>
        <begin position="103"/>
        <end position="120"/>
    </location>
</feature>
<sequence>MRLLKTEKVAFLLVGGANTVFSTLLFIGLDLLFGRHVPSFVVLGTAWLISLVAVFFVYRKLVFRVSGHVLADLGRFATVNLTALLVNMVLLFVASDMLGAPRIPAQIVITCATVFINYFGHKYFSFRRKPSPEPGPVPSAGSKKEDEA</sequence>
<reference evidence="9 10" key="1">
    <citation type="submission" date="2022-07" db="EMBL/GenBank/DDBJ databases">
        <title>Novel species in genus Arthrobacter.</title>
        <authorList>
            <person name="Liu Y."/>
        </authorList>
    </citation>
    <scope>NUCLEOTIDE SEQUENCE [LARGE SCALE GENOMIC DNA]</scope>
    <source>
        <strain evidence="10">zg-Y859</strain>
    </source>
</reference>
<feature type="transmembrane region" description="Helical" evidence="7">
    <location>
        <begin position="39"/>
        <end position="58"/>
    </location>
</feature>
<evidence type="ECO:0000256" key="1">
    <source>
        <dbReference type="ARBA" id="ARBA00004141"/>
    </source>
</evidence>
<dbReference type="PANTHER" id="PTHR38459">
    <property type="entry name" value="PROPHAGE BACTOPRENOL-LINKED GLUCOSE TRANSLOCASE HOMOLOG"/>
    <property type="match status" value="1"/>
</dbReference>
<dbReference type="Proteomes" id="UP001206924">
    <property type="component" value="Unassembled WGS sequence"/>
</dbReference>
<keyword evidence="10" id="KW-1185">Reference proteome</keyword>
<dbReference type="RefSeq" id="WP_255797186.1">
    <property type="nucleotide sequence ID" value="NZ_CP104263.1"/>
</dbReference>
<evidence type="ECO:0000256" key="6">
    <source>
        <dbReference type="SAM" id="MobiDB-lite"/>
    </source>
</evidence>
<keyword evidence="4 7" id="KW-1133">Transmembrane helix</keyword>
<organism evidence="9 10">
    <name type="scientific">Arthrobacter jinronghuae</name>
    <dbReference type="NCBI Taxonomy" id="2964609"/>
    <lineage>
        <taxon>Bacteria</taxon>
        <taxon>Bacillati</taxon>
        <taxon>Actinomycetota</taxon>
        <taxon>Actinomycetes</taxon>
        <taxon>Micrococcales</taxon>
        <taxon>Micrococcaceae</taxon>
        <taxon>Arthrobacter</taxon>
    </lineage>
</organism>
<evidence type="ECO:0000259" key="8">
    <source>
        <dbReference type="Pfam" id="PF04138"/>
    </source>
</evidence>
<evidence type="ECO:0000256" key="5">
    <source>
        <dbReference type="ARBA" id="ARBA00023136"/>
    </source>
</evidence>
<dbReference type="EMBL" id="JANFLP010000006">
    <property type="protein sequence ID" value="MCQ1949497.1"/>
    <property type="molecule type" value="Genomic_DNA"/>
</dbReference>